<dbReference type="InterPro" id="IPR050832">
    <property type="entry name" value="Bact_Acetyltransf"/>
</dbReference>
<dbReference type="PROSITE" id="PS51186">
    <property type="entry name" value="GNAT"/>
    <property type="match status" value="1"/>
</dbReference>
<evidence type="ECO:0000313" key="4">
    <source>
        <dbReference type="EMBL" id="MBB5718192.1"/>
    </source>
</evidence>
<sequence length="160" mass="17611">MSTRLRIANIRPGGEGDIPTVNQIMADAFDPQYGEAWTPSQCTGILALPGTWLSIAVLDDQPAGFALSRAIFDDAELLLLAVRPAMRRHGVGGALLRSVIQDCLSRGVETLHLEVRANNPATSLYHREGFTKVGERPKYYCGMNGKLFDAHSFRCKLMHE</sequence>
<keyword evidence="1 4" id="KW-0808">Transferase</keyword>
<evidence type="ECO:0000256" key="1">
    <source>
        <dbReference type="ARBA" id="ARBA00022679"/>
    </source>
</evidence>
<dbReference type="EMBL" id="JACIJI010000001">
    <property type="protein sequence ID" value="MBB5718192.1"/>
    <property type="molecule type" value="Genomic_DNA"/>
</dbReference>
<dbReference type="InterPro" id="IPR016181">
    <property type="entry name" value="Acyl_CoA_acyltransferase"/>
</dbReference>
<keyword evidence="5" id="KW-1185">Reference proteome</keyword>
<protein>
    <submittedName>
        <fullName evidence="4">Ribosomal-protein-alanine N-acetyltransferase</fullName>
        <ecNumber evidence="4">2.3.1.267</ecNumber>
    </submittedName>
</protein>
<evidence type="ECO:0000256" key="2">
    <source>
        <dbReference type="ARBA" id="ARBA00023315"/>
    </source>
</evidence>
<dbReference type="Pfam" id="PF00583">
    <property type="entry name" value="Acetyltransf_1"/>
    <property type="match status" value="1"/>
</dbReference>
<evidence type="ECO:0000313" key="5">
    <source>
        <dbReference type="Proteomes" id="UP000554342"/>
    </source>
</evidence>
<name>A0A840YXB8_9SPHN</name>
<dbReference type="EC" id="2.3.1.267" evidence="4"/>
<keyword evidence="2 4" id="KW-0012">Acyltransferase</keyword>
<organism evidence="4 5">
    <name type="scientific">Stakelama sediminis</name>
    <dbReference type="NCBI Taxonomy" id="463200"/>
    <lineage>
        <taxon>Bacteria</taxon>
        <taxon>Pseudomonadati</taxon>
        <taxon>Pseudomonadota</taxon>
        <taxon>Alphaproteobacteria</taxon>
        <taxon>Sphingomonadales</taxon>
        <taxon>Sphingomonadaceae</taxon>
        <taxon>Stakelama</taxon>
    </lineage>
</organism>
<dbReference type="Gene3D" id="3.40.630.30">
    <property type="match status" value="1"/>
</dbReference>
<comment type="caution">
    <text evidence="4">The sequence shown here is derived from an EMBL/GenBank/DDBJ whole genome shotgun (WGS) entry which is preliminary data.</text>
</comment>
<dbReference type="SUPFAM" id="SSF55729">
    <property type="entry name" value="Acyl-CoA N-acyltransferases (Nat)"/>
    <property type="match status" value="1"/>
</dbReference>
<accession>A0A840YXB8</accession>
<proteinExistence type="predicted"/>
<feature type="domain" description="N-acetyltransferase" evidence="3">
    <location>
        <begin position="8"/>
        <end position="154"/>
    </location>
</feature>
<dbReference type="RefSeq" id="WP_184001862.1">
    <property type="nucleotide sequence ID" value="NZ_BAABIF010000004.1"/>
</dbReference>
<dbReference type="InterPro" id="IPR000182">
    <property type="entry name" value="GNAT_dom"/>
</dbReference>
<dbReference type="GO" id="GO:0008999">
    <property type="term" value="F:protein-N-terminal-alanine acetyltransferase activity"/>
    <property type="evidence" value="ECO:0007669"/>
    <property type="project" value="UniProtKB-EC"/>
</dbReference>
<evidence type="ECO:0000259" key="3">
    <source>
        <dbReference type="PROSITE" id="PS51186"/>
    </source>
</evidence>
<dbReference type="CDD" id="cd04301">
    <property type="entry name" value="NAT_SF"/>
    <property type="match status" value="1"/>
</dbReference>
<dbReference type="AlphaFoldDB" id="A0A840YXB8"/>
<reference evidence="4 5" key="1">
    <citation type="submission" date="2020-08" db="EMBL/GenBank/DDBJ databases">
        <title>Genomic Encyclopedia of Type Strains, Phase IV (KMG-IV): sequencing the most valuable type-strain genomes for metagenomic binning, comparative biology and taxonomic classification.</title>
        <authorList>
            <person name="Goeker M."/>
        </authorList>
    </citation>
    <scope>NUCLEOTIDE SEQUENCE [LARGE SCALE GENOMIC DNA]</scope>
    <source>
        <strain evidence="4 5">DSM 27203</strain>
    </source>
</reference>
<dbReference type="Proteomes" id="UP000554342">
    <property type="component" value="Unassembled WGS sequence"/>
</dbReference>
<dbReference type="PANTHER" id="PTHR43877:SF2">
    <property type="entry name" value="AMINOALKYLPHOSPHONATE N-ACETYLTRANSFERASE-RELATED"/>
    <property type="match status" value="1"/>
</dbReference>
<gene>
    <name evidence="4" type="ORF">FHR23_001099</name>
</gene>
<dbReference type="PANTHER" id="PTHR43877">
    <property type="entry name" value="AMINOALKYLPHOSPHONATE N-ACETYLTRANSFERASE-RELATED-RELATED"/>
    <property type="match status" value="1"/>
</dbReference>